<evidence type="ECO:0000259" key="1">
    <source>
        <dbReference type="PROSITE" id="PS50883"/>
    </source>
</evidence>
<dbReference type="Proteomes" id="UP001280629">
    <property type="component" value="Unassembled WGS sequence"/>
</dbReference>
<evidence type="ECO:0000313" key="3">
    <source>
        <dbReference type="Proteomes" id="UP001280629"/>
    </source>
</evidence>
<dbReference type="PROSITE" id="PS50883">
    <property type="entry name" value="EAL"/>
    <property type="match status" value="1"/>
</dbReference>
<dbReference type="InterPro" id="IPR035919">
    <property type="entry name" value="EAL_sf"/>
</dbReference>
<organism evidence="2 3">
    <name type="scientific">Sporosarcina aquimarina</name>
    <dbReference type="NCBI Taxonomy" id="114975"/>
    <lineage>
        <taxon>Bacteria</taxon>
        <taxon>Bacillati</taxon>
        <taxon>Bacillota</taxon>
        <taxon>Bacilli</taxon>
        <taxon>Bacillales</taxon>
        <taxon>Caryophanaceae</taxon>
        <taxon>Sporosarcina</taxon>
    </lineage>
</organism>
<accession>A0ABU4FXR2</accession>
<sequence length="329" mass="37548">MGCRSACIITDLQFEVMSTDSSQRELLVSQLKRNHELTADYGKESTLLSVSEAGLRDLVDFAADHLDQSLLSFRIAGEVDWRPFTEVHNVFSTEWIDELIQNERVISYYQPIVDGERKVFGYELLARFHSPDGQMIYPDEAFNAARTRGRLYALDRLCRITAVRHAAPLVNKKAFINFIPTSIYSPEFCLQSTVAVAAQYNIDPFQLVFEVVETDEVEDVEHLKSILRYYREKGFHYALDDVGEGYSTVELLAELQPHYMKLDRSFVDGVSSDAKKQENAESFLMKAKESGSVPLAEGIENEEDFVWLKNRGYELFQGYFFGKPSPSPV</sequence>
<keyword evidence="3" id="KW-1185">Reference proteome</keyword>
<dbReference type="InterPro" id="IPR050706">
    <property type="entry name" value="Cyclic-di-GMP_PDE-like"/>
</dbReference>
<evidence type="ECO:0000313" key="2">
    <source>
        <dbReference type="EMBL" id="MDW0109512.1"/>
    </source>
</evidence>
<feature type="domain" description="EAL" evidence="1">
    <location>
        <begin position="89"/>
        <end position="329"/>
    </location>
</feature>
<dbReference type="CDD" id="cd01948">
    <property type="entry name" value="EAL"/>
    <property type="match status" value="1"/>
</dbReference>
<dbReference type="Pfam" id="PF00563">
    <property type="entry name" value="EAL"/>
    <property type="match status" value="1"/>
</dbReference>
<reference evidence="2 3" key="1">
    <citation type="submission" date="2023-06" db="EMBL/GenBank/DDBJ databases">
        <title>Sporosarcina sp. nov., isolated from Korean traditional fermented seafood 'Jeotgal'.</title>
        <authorList>
            <person name="Yang A.-I."/>
            <person name="Shin N.-R."/>
        </authorList>
    </citation>
    <scope>NUCLEOTIDE SEQUENCE [LARGE SCALE GENOMIC DNA]</scope>
    <source>
        <strain evidence="2 3">KCTC3840</strain>
    </source>
</reference>
<comment type="caution">
    <text evidence="2">The sequence shown here is derived from an EMBL/GenBank/DDBJ whole genome shotgun (WGS) entry which is preliminary data.</text>
</comment>
<dbReference type="SMART" id="SM00052">
    <property type="entry name" value="EAL"/>
    <property type="match status" value="1"/>
</dbReference>
<dbReference type="PANTHER" id="PTHR33121:SF70">
    <property type="entry name" value="SIGNALING PROTEIN YKOW"/>
    <property type="match status" value="1"/>
</dbReference>
<dbReference type="PANTHER" id="PTHR33121">
    <property type="entry name" value="CYCLIC DI-GMP PHOSPHODIESTERASE PDEF"/>
    <property type="match status" value="1"/>
</dbReference>
<dbReference type="InterPro" id="IPR001633">
    <property type="entry name" value="EAL_dom"/>
</dbReference>
<gene>
    <name evidence="2" type="ORF">QT716_05515</name>
</gene>
<dbReference type="SUPFAM" id="SSF141868">
    <property type="entry name" value="EAL domain-like"/>
    <property type="match status" value="1"/>
</dbReference>
<proteinExistence type="predicted"/>
<dbReference type="RefSeq" id="WP_317935059.1">
    <property type="nucleotide sequence ID" value="NZ_JAUBDH010000003.1"/>
</dbReference>
<dbReference type="EMBL" id="JAUBDH010000003">
    <property type="protein sequence ID" value="MDW0109512.1"/>
    <property type="molecule type" value="Genomic_DNA"/>
</dbReference>
<dbReference type="Gene3D" id="3.20.20.450">
    <property type="entry name" value="EAL domain"/>
    <property type="match status" value="1"/>
</dbReference>
<protein>
    <submittedName>
        <fullName evidence="2">EAL domain-containing protein</fullName>
    </submittedName>
</protein>
<name>A0ABU4FXR2_9BACL</name>